<dbReference type="AlphaFoldDB" id="A0A0M0LKM3"/>
<gene>
    <name evidence="2" type="ORF">AMD00_03725</name>
</gene>
<accession>A0A0M0LKM3</accession>
<name>A0A0M0LKM3_9BACL</name>
<dbReference type="STRING" id="263475.AMD00_03725"/>
<keyword evidence="3" id="KW-1185">Reference proteome</keyword>
<feature type="domain" description="Tubby C-terminal" evidence="1">
    <location>
        <begin position="4"/>
        <end position="173"/>
    </location>
</feature>
<comment type="caution">
    <text evidence="2">The sequence shown here is derived from an EMBL/GenBank/DDBJ whole genome shotgun (WGS) entry which is preliminary data.</text>
</comment>
<dbReference type="OrthoDB" id="2450561at2"/>
<evidence type="ECO:0000259" key="1">
    <source>
        <dbReference type="Pfam" id="PF23728"/>
    </source>
</evidence>
<evidence type="ECO:0000313" key="2">
    <source>
        <dbReference type="EMBL" id="KOO51589.1"/>
    </source>
</evidence>
<dbReference type="GeneID" id="301135215"/>
<dbReference type="Pfam" id="PF23728">
    <property type="entry name" value="Tubby_C_like"/>
    <property type="match status" value="1"/>
</dbReference>
<proteinExistence type="predicted"/>
<dbReference type="Proteomes" id="UP000036867">
    <property type="component" value="Unassembled WGS sequence"/>
</dbReference>
<evidence type="ECO:0000313" key="3">
    <source>
        <dbReference type="Proteomes" id="UP000036867"/>
    </source>
</evidence>
<organism evidence="2 3">
    <name type="scientific">Viridibacillus arvi</name>
    <dbReference type="NCBI Taxonomy" id="263475"/>
    <lineage>
        <taxon>Bacteria</taxon>
        <taxon>Bacillati</taxon>
        <taxon>Bacillota</taxon>
        <taxon>Bacilli</taxon>
        <taxon>Bacillales</taxon>
        <taxon>Caryophanaceae</taxon>
        <taxon>Viridibacillus</taxon>
    </lineage>
</organism>
<protein>
    <recommendedName>
        <fullName evidence="1">Tubby C-terminal domain-containing protein</fullName>
    </recommendedName>
</protein>
<dbReference type="InterPro" id="IPR056944">
    <property type="entry name" value="Tubby_C-like"/>
</dbReference>
<reference evidence="3" key="1">
    <citation type="submission" date="2015-08" db="EMBL/GenBank/DDBJ databases">
        <title>Fjat-10028 dsm 16317.</title>
        <authorList>
            <person name="Liu B."/>
            <person name="Wang J."/>
            <person name="Zhu Y."/>
            <person name="Liu G."/>
            <person name="Chen Q."/>
            <person name="Chen Z."/>
            <person name="Lan J."/>
            <person name="Che J."/>
            <person name="Ge C."/>
            <person name="Shi H."/>
            <person name="Pan Z."/>
            <person name="Liu X."/>
        </authorList>
    </citation>
    <scope>NUCLEOTIDE SEQUENCE [LARGE SCALE GENOMIC DNA]</scope>
    <source>
        <strain evidence="3">DSM 16317</strain>
    </source>
</reference>
<dbReference type="EMBL" id="LILB01000001">
    <property type="protein sequence ID" value="KOO51589.1"/>
    <property type="molecule type" value="Genomic_DNA"/>
</dbReference>
<dbReference type="RefSeq" id="WP_053415733.1">
    <property type="nucleotide sequence ID" value="NZ_LILB01000001.1"/>
</dbReference>
<sequence length="190" mass="22627">MYTYSYEIPKQMSMQDRLPLIDENGNVHCYIKKRKPRILTRIVNNLFSFTLNYCFEAVDLNEKNIYRINALKYRFKLDYMLTTPLQKIVLKRVREQLIESKYTWQDSSDTYVFLQHYSAEVRLFKNDEEIATVKLVDTRNSDELDNVIITLLTEDNVNLAGLTAILYLSLYYYNRHDITLLGKSFSLLDF</sequence>